<dbReference type="EMBL" id="CP032568">
    <property type="protein sequence ID" value="AYF75399.1"/>
    <property type="molecule type" value="Genomic_DNA"/>
</dbReference>
<keyword evidence="1" id="KW-0560">Oxidoreductase</keyword>
<dbReference type="Gene3D" id="2.40.110.10">
    <property type="entry name" value="Butyryl-CoA Dehydrogenase, subunit A, domain 2"/>
    <property type="match status" value="1"/>
</dbReference>
<dbReference type="InterPro" id="IPR009100">
    <property type="entry name" value="AcylCoA_DH/oxidase_NM_dom_sf"/>
</dbReference>
<dbReference type="Proteomes" id="UP000267164">
    <property type="component" value="Chromosome"/>
</dbReference>
<feature type="domain" description="Acyl-CoA dehydrogenase C-terminal" evidence="2">
    <location>
        <begin position="238"/>
        <end position="369"/>
    </location>
</feature>
<dbReference type="InterPro" id="IPR013107">
    <property type="entry name" value="Acyl-CoA_DH_C"/>
</dbReference>
<evidence type="ECO:0000313" key="4">
    <source>
        <dbReference type="Proteomes" id="UP000267164"/>
    </source>
</evidence>
<dbReference type="InterPro" id="IPR036250">
    <property type="entry name" value="AcylCo_DH-like_C"/>
</dbReference>
<protein>
    <submittedName>
        <fullName evidence="3">Hydroxylase</fullName>
    </submittedName>
</protein>
<dbReference type="OrthoDB" id="3404950at2"/>
<proteinExistence type="predicted"/>
<dbReference type="InterPro" id="IPR046373">
    <property type="entry name" value="Acyl-CoA_Oxase/DH_mid-dom_sf"/>
</dbReference>
<dbReference type="KEGG" id="nyu:D7D52_17765"/>
<dbReference type="GO" id="GO:0005737">
    <property type="term" value="C:cytoplasm"/>
    <property type="evidence" value="ECO:0007669"/>
    <property type="project" value="TreeGrafter"/>
</dbReference>
<dbReference type="PANTHER" id="PTHR48083:SF19">
    <property type="entry name" value="FLAVIN-DEPENDENT MONOOXYGENASE, OXYGENASE SUBUNIT HSAA"/>
    <property type="match status" value="1"/>
</dbReference>
<dbReference type="PANTHER" id="PTHR48083">
    <property type="entry name" value="MEDIUM-CHAIN SPECIFIC ACYL-COA DEHYDROGENASE, MITOCHONDRIAL-RELATED"/>
    <property type="match status" value="1"/>
</dbReference>
<dbReference type="GO" id="GO:0033539">
    <property type="term" value="P:fatty acid beta-oxidation using acyl-CoA dehydrogenase"/>
    <property type="evidence" value="ECO:0007669"/>
    <property type="project" value="TreeGrafter"/>
</dbReference>
<name>A0A386ZFX4_9NOCA</name>
<dbReference type="Gene3D" id="1.20.140.10">
    <property type="entry name" value="Butyryl-CoA Dehydrogenase, subunit A, domain 3"/>
    <property type="match status" value="1"/>
</dbReference>
<gene>
    <name evidence="3" type="ORF">D7D52_17765</name>
</gene>
<keyword evidence="4" id="KW-1185">Reference proteome</keyword>
<evidence type="ECO:0000259" key="2">
    <source>
        <dbReference type="Pfam" id="PF08028"/>
    </source>
</evidence>
<organism evidence="3 4">
    <name type="scientific">Nocardia yunnanensis</name>
    <dbReference type="NCBI Taxonomy" id="2382165"/>
    <lineage>
        <taxon>Bacteria</taxon>
        <taxon>Bacillati</taxon>
        <taxon>Actinomycetota</taxon>
        <taxon>Actinomycetes</taxon>
        <taxon>Mycobacteriales</taxon>
        <taxon>Nocardiaceae</taxon>
        <taxon>Nocardia</taxon>
    </lineage>
</organism>
<dbReference type="RefSeq" id="WP_120737871.1">
    <property type="nucleotide sequence ID" value="NZ_CP032568.1"/>
</dbReference>
<accession>A0A386ZFX4</accession>
<evidence type="ECO:0000313" key="3">
    <source>
        <dbReference type="EMBL" id="AYF75399.1"/>
    </source>
</evidence>
<dbReference type="GO" id="GO:0003995">
    <property type="term" value="F:acyl-CoA dehydrogenase activity"/>
    <property type="evidence" value="ECO:0007669"/>
    <property type="project" value="TreeGrafter"/>
</dbReference>
<dbReference type="AlphaFoldDB" id="A0A386ZFX4"/>
<dbReference type="Pfam" id="PF08028">
    <property type="entry name" value="Acyl-CoA_dh_2"/>
    <property type="match status" value="1"/>
</dbReference>
<dbReference type="SUPFAM" id="SSF56645">
    <property type="entry name" value="Acyl-CoA dehydrogenase NM domain-like"/>
    <property type="match status" value="1"/>
</dbReference>
<dbReference type="InterPro" id="IPR050741">
    <property type="entry name" value="Acyl-CoA_dehydrogenase"/>
</dbReference>
<dbReference type="InterPro" id="IPR037069">
    <property type="entry name" value="AcylCoA_DH/ox_N_sf"/>
</dbReference>
<dbReference type="SUPFAM" id="SSF47203">
    <property type="entry name" value="Acyl-CoA dehydrogenase C-terminal domain-like"/>
    <property type="match status" value="1"/>
</dbReference>
<dbReference type="GO" id="GO:0050660">
    <property type="term" value="F:flavin adenine dinucleotide binding"/>
    <property type="evidence" value="ECO:0007669"/>
    <property type="project" value="InterPro"/>
</dbReference>
<reference evidence="3 4" key="1">
    <citation type="submission" date="2018-09" db="EMBL/GenBank/DDBJ databases">
        <title>Nocardia yunnanensis sp. nov., an actinomycete isolated from a soil sample.</title>
        <authorList>
            <person name="Zhang J."/>
        </authorList>
    </citation>
    <scope>NUCLEOTIDE SEQUENCE [LARGE SCALE GENOMIC DNA]</scope>
    <source>
        <strain evidence="3 4">CFHS0054</strain>
    </source>
</reference>
<dbReference type="GO" id="GO:0016712">
    <property type="term" value="F:oxidoreductase activity, acting on paired donors, with incorporation or reduction of molecular oxygen, reduced flavin or flavoprotein as one donor, and incorporation of one atom of oxygen"/>
    <property type="evidence" value="ECO:0007669"/>
    <property type="project" value="TreeGrafter"/>
</dbReference>
<dbReference type="PIRSF" id="PIRSF016578">
    <property type="entry name" value="HsaA"/>
    <property type="match status" value="1"/>
</dbReference>
<sequence length="394" mass="42747">MTHEVVSRIEELSGRLAATAEETERLGKLSDESVKIIRQAGVMRLLQPTDFGGYAAHPCDFAEAVMAVAKHCGSTGWVCGVGGVHPWEMALMDRRLQNEVWGENPDTWIASPYAAQGVATPVEGGYTLRGRWQFSSGTDHCGWIFLGALTAGADGKPLMPPKVMHVVLPRRDYTIVDDSWDVIGLQGTGSKDVIVDGAFIPSYRTIDSDAVAAGEIAAERAGRTETVYRLPFWAMFPLGITAAVVGIAEGALAAHLDYQRDRVTAMGTRIKDDPYVLSAISEAAADIAASRTQLLDGVSRLYDKAAAGAEITFEDRSLVRRNQVRCAWRAVSAVDEIFARSGGNAVRRQNVMQRFWRDAHVGLQHAIHTPGSLYHSTALTIMGVEPEGPLRAMI</sequence>
<evidence type="ECO:0000256" key="1">
    <source>
        <dbReference type="ARBA" id="ARBA00023002"/>
    </source>
</evidence>
<dbReference type="Gene3D" id="1.10.540.10">
    <property type="entry name" value="Acyl-CoA dehydrogenase/oxidase, N-terminal domain"/>
    <property type="match status" value="1"/>
</dbReference>